<dbReference type="AlphaFoldDB" id="A0A7S8HC10"/>
<comment type="similarity">
    <text evidence="1">Belongs to the aldehyde dehydrogenase family.</text>
</comment>
<keyword evidence="2" id="KW-0560">Oxidoreductase</keyword>
<evidence type="ECO:0000313" key="4">
    <source>
        <dbReference type="EMBL" id="QPC42974.1"/>
    </source>
</evidence>
<dbReference type="PANTHER" id="PTHR43353">
    <property type="entry name" value="SUCCINATE-SEMIALDEHYDE DEHYDROGENASE, MITOCHONDRIAL"/>
    <property type="match status" value="1"/>
</dbReference>
<organism evidence="4 5">
    <name type="scientific">Kaustia mangrovi</name>
    <dbReference type="NCBI Taxonomy" id="2593653"/>
    <lineage>
        <taxon>Bacteria</taxon>
        <taxon>Pseudomonadati</taxon>
        <taxon>Pseudomonadota</taxon>
        <taxon>Alphaproteobacteria</taxon>
        <taxon>Hyphomicrobiales</taxon>
        <taxon>Parvibaculaceae</taxon>
        <taxon>Kaustia</taxon>
    </lineage>
</organism>
<reference evidence="4 5" key="1">
    <citation type="submission" date="2020-06" db="EMBL/GenBank/DDBJ databases">
        <title>Genome sequence of 2 isolates from Red Sea Mangroves.</title>
        <authorList>
            <person name="Sefrji F."/>
            <person name="Michoud G."/>
            <person name="Merlino G."/>
            <person name="Daffonchio D."/>
        </authorList>
    </citation>
    <scope>NUCLEOTIDE SEQUENCE [LARGE SCALE GENOMIC DNA]</scope>
    <source>
        <strain evidence="4 5">R1DC25</strain>
    </source>
</reference>
<dbReference type="InterPro" id="IPR016163">
    <property type="entry name" value="Ald_DH_C"/>
</dbReference>
<dbReference type="PANTHER" id="PTHR43353:SF5">
    <property type="entry name" value="SUCCINATE-SEMIALDEHYDE DEHYDROGENASE, MITOCHONDRIAL"/>
    <property type="match status" value="1"/>
</dbReference>
<evidence type="ECO:0000256" key="1">
    <source>
        <dbReference type="ARBA" id="ARBA00009986"/>
    </source>
</evidence>
<dbReference type="FunFam" id="3.40.605.10:FF:000033">
    <property type="entry name" value="NAD-dependent succinate-semialdehyde dehydrogenase"/>
    <property type="match status" value="1"/>
</dbReference>
<proteinExistence type="inferred from homology"/>
<dbReference type="GO" id="GO:0004777">
    <property type="term" value="F:succinate-semialdehyde dehydrogenase (NAD+) activity"/>
    <property type="evidence" value="ECO:0007669"/>
    <property type="project" value="TreeGrafter"/>
</dbReference>
<evidence type="ECO:0000256" key="2">
    <source>
        <dbReference type="ARBA" id="ARBA00023002"/>
    </source>
</evidence>
<evidence type="ECO:0000313" key="5">
    <source>
        <dbReference type="Proteomes" id="UP000593594"/>
    </source>
</evidence>
<dbReference type="InterPro" id="IPR016161">
    <property type="entry name" value="Ald_DH/histidinol_DH"/>
</dbReference>
<accession>A0A7S8HC10</accession>
<dbReference type="Gene3D" id="3.40.309.10">
    <property type="entry name" value="Aldehyde Dehydrogenase, Chain A, domain 2"/>
    <property type="match status" value="1"/>
</dbReference>
<feature type="domain" description="Aldehyde dehydrogenase" evidence="3">
    <location>
        <begin position="15"/>
        <end position="473"/>
    </location>
</feature>
<gene>
    <name evidence="4" type="ORF">HW532_09905</name>
</gene>
<evidence type="ECO:0000259" key="3">
    <source>
        <dbReference type="Pfam" id="PF00171"/>
    </source>
</evidence>
<dbReference type="KEGG" id="kmn:HW532_09905"/>
<dbReference type="RefSeq" id="WP_213164214.1">
    <property type="nucleotide sequence ID" value="NZ_CP058214.1"/>
</dbReference>
<sequence>MTSYPNTTLFIDGSWCEATGGRTLPVIDPATEETIGTVAHASREDLDRALAAADKGFAVWSNTGAFDRYKLMRKAAGLLRERADAIAAMMTAEQGKPLGQAKAETLGGADTIDWFAEEARRTYGQVIPSRAPGVTQMTIKVPVGPVAAFTPWNFPINQVVRKLCAALATGCSIIVKGPEETPASPAELIRCFVDAGIPDGVVNLVYGTPAEISEYLIPHPVIRKISFTGSTPVGKQLAALAGLHMKRATMELGGHAPVLVFDDADIDKAVSMMATHKYRNAGQVCVSPTRFLVQEAVADRFVEGFVEASKATKVGNGMDEGVAMGPLANERRIPTMEAMIQDAVDHGAKLETGGHRIGNKGYFFEPTVLTDVPTSARVMNEEPFGPLAVINRFDDAESALEEANRLDFGLAAYAFTGSSSTAHKLRSRVQAGMLTINHLGLALPEVPFGGIRDSGYGTEGGSDATEAYLDTRLVTQMD</sequence>
<dbReference type="Gene3D" id="3.40.605.10">
    <property type="entry name" value="Aldehyde Dehydrogenase, Chain A, domain 1"/>
    <property type="match status" value="1"/>
</dbReference>
<dbReference type="GO" id="GO:0009450">
    <property type="term" value="P:gamma-aminobutyric acid catabolic process"/>
    <property type="evidence" value="ECO:0007669"/>
    <property type="project" value="TreeGrafter"/>
</dbReference>
<dbReference type="InterPro" id="IPR015590">
    <property type="entry name" value="Aldehyde_DH_dom"/>
</dbReference>
<dbReference type="CDD" id="cd07103">
    <property type="entry name" value="ALDH_F5_SSADH_GabD"/>
    <property type="match status" value="1"/>
</dbReference>
<dbReference type="FunFam" id="3.40.309.10:FF:000009">
    <property type="entry name" value="Aldehyde dehydrogenase A"/>
    <property type="match status" value="1"/>
</dbReference>
<keyword evidence="5" id="KW-1185">Reference proteome</keyword>
<dbReference type="InterPro" id="IPR050740">
    <property type="entry name" value="Aldehyde_DH_Superfamily"/>
</dbReference>
<dbReference type="Proteomes" id="UP000593594">
    <property type="component" value="Chromosome"/>
</dbReference>
<dbReference type="EMBL" id="CP058214">
    <property type="protein sequence ID" value="QPC42974.1"/>
    <property type="molecule type" value="Genomic_DNA"/>
</dbReference>
<dbReference type="SUPFAM" id="SSF53720">
    <property type="entry name" value="ALDH-like"/>
    <property type="match status" value="1"/>
</dbReference>
<protein>
    <submittedName>
        <fullName evidence="4">NAD-dependent succinate-semialdehyde dehydrogenase</fullName>
    </submittedName>
</protein>
<name>A0A7S8HC10_9HYPH</name>
<dbReference type="InterPro" id="IPR016162">
    <property type="entry name" value="Ald_DH_N"/>
</dbReference>
<dbReference type="Pfam" id="PF00171">
    <property type="entry name" value="Aldedh"/>
    <property type="match status" value="1"/>
</dbReference>